<proteinExistence type="predicted"/>
<dbReference type="AlphaFoldDB" id="A0A5B7I4H8"/>
<keyword evidence="2" id="KW-1185">Reference proteome</keyword>
<gene>
    <name evidence="1" type="ORF">E2C01_071661</name>
</gene>
<name>A0A5B7I4H8_PORTR</name>
<comment type="caution">
    <text evidence="1">The sequence shown here is derived from an EMBL/GenBank/DDBJ whole genome shotgun (WGS) entry which is preliminary data.</text>
</comment>
<organism evidence="1 2">
    <name type="scientific">Portunus trituberculatus</name>
    <name type="common">Swimming crab</name>
    <name type="synonym">Neptunus trituberculatus</name>
    <dbReference type="NCBI Taxonomy" id="210409"/>
    <lineage>
        <taxon>Eukaryota</taxon>
        <taxon>Metazoa</taxon>
        <taxon>Ecdysozoa</taxon>
        <taxon>Arthropoda</taxon>
        <taxon>Crustacea</taxon>
        <taxon>Multicrustacea</taxon>
        <taxon>Malacostraca</taxon>
        <taxon>Eumalacostraca</taxon>
        <taxon>Eucarida</taxon>
        <taxon>Decapoda</taxon>
        <taxon>Pleocyemata</taxon>
        <taxon>Brachyura</taxon>
        <taxon>Eubrachyura</taxon>
        <taxon>Portunoidea</taxon>
        <taxon>Portunidae</taxon>
        <taxon>Portuninae</taxon>
        <taxon>Portunus</taxon>
    </lineage>
</organism>
<evidence type="ECO:0000313" key="1">
    <source>
        <dbReference type="EMBL" id="MPC77213.1"/>
    </source>
</evidence>
<dbReference type="EMBL" id="VSRR010045316">
    <property type="protein sequence ID" value="MPC77213.1"/>
    <property type="molecule type" value="Genomic_DNA"/>
</dbReference>
<protein>
    <submittedName>
        <fullName evidence="1">Uncharacterized protein</fullName>
    </submittedName>
</protein>
<reference evidence="1 2" key="1">
    <citation type="submission" date="2019-05" db="EMBL/GenBank/DDBJ databases">
        <title>Another draft genome of Portunus trituberculatus and its Hox gene families provides insights of decapod evolution.</title>
        <authorList>
            <person name="Jeong J.-H."/>
            <person name="Song I."/>
            <person name="Kim S."/>
            <person name="Choi T."/>
            <person name="Kim D."/>
            <person name="Ryu S."/>
            <person name="Kim W."/>
        </authorList>
    </citation>
    <scope>NUCLEOTIDE SEQUENCE [LARGE SCALE GENOMIC DNA]</scope>
    <source>
        <tissue evidence="1">Muscle</tissue>
    </source>
</reference>
<sequence>MIGGPWSTLNSALCCCGVVGDESVKCPSKTNAAIRHKYKWLYTCTAPGHRHQQQCRASCVSSRTGLALW</sequence>
<dbReference type="Proteomes" id="UP000324222">
    <property type="component" value="Unassembled WGS sequence"/>
</dbReference>
<accession>A0A5B7I4H8</accession>
<evidence type="ECO:0000313" key="2">
    <source>
        <dbReference type="Proteomes" id="UP000324222"/>
    </source>
</evidence>